<sequence>MSSTVPSNDMADECSASTKAGDKPTSLSEDAINTETSDKSKSVSDTVAETETSDNPEPPSEDRSKSPSEAGGDAEIGEINEESMAKLSLGSDNESACHPDLDTPPDLATVTESLIGLPKQIIKRYYGNRIRFFTDYAGIRHSLAWAVKIDDVIQPFAILFLTPPDGRLEIEMKDEDDIPVDGLPANVIRTEKLQDLALEVQNEHGCKRVGFYDGKRFIWATCNPQPGIGKGPMTPDGRPLMYSHGPDIFRSQLLLCLAEAMDGMGVKMLEPLKGYTLENSRLAGLGLGVPRKKPDGHFDFDGAKLMSGHINIGECVFRAYARENGDIMEIDDLPLPEIEDDILTTSLGVRIAAREPLLDLLGAVAKSWMGYELKHSYDIIPDALTWYVRDQNRSKLYVAILQLAPAGTIVEQDWGMIRADLTYDNNNEGIVRTAAPLRDEMLILGQQYNCSHMALFDYRGFVTVSRSSNAAFISSVTFAKEPQIASRAVQWLVTAFADLE</sequence>
<feature type="region of interest" description="Disordered" evidence="1">
    <location>
        <begin position="1"/>
        <end position="73"/>
    </location>
</feature>
<accession>A0A2W1CSQ8</accession>
<evidence type="ECO:0000313" key="5">
    <source>
        <dbReference type="Proteomes" id="UP000249757"/>
    </source>
</evidence>
<dbReference type="OrthoDB" id="3670753at2759"/>
<keyword evidence="5" id="KW-1185">Reference proteome</keyword>
<dbReference type="EMBL" id="NRDI02000017">
    <property type="protein sequence ID" value="KAI1510327.1"/>
    <property type="molecule type" value="Genomic_DNA"/>
</dbReference>
<comment type="caution">
    <text evidence="2">The sequence shown here is derived from an EMBL/GenBank/DDBJ whole genome shotgun (WGS) entry which is preliminary data.</text>
</comment>
<protein>
    <submittedName>
        <fullName evidence="2">Uncharacterized protein</fullName>
    </submittedName>
</protein>
<reference evidence="3" key="3">
    <citation type="journal article" date="2022" name="bioRxiv">
        <title>A global pangenome for the wheat fungal pathogen Pyrenophora tritici-repentis and prediction of effector protein structural homology.</title>
        <authorList>
            <person name="Moolhuijzen P."/>
            <person name="See P.T."/>
            <person name="Shi G."/>
            <person name="Powell H.R."/>
            <person name="Cockram J."/>
            <person name="Jorgensen L.N."/>
            <person name="Benslimane H."/>
            <person name="Strelkov S.E."/>
            <person name="Turner J."/>
            <person name="Liu Z."/>
            <person name="Moffat C.S."/>
        </authorList>
    </citation>
    <scope>NUCLEOTIDE SEQUENCE</scope>
    <source>
        <strain evidence="3">86-124</strain>
    </source>
</reference>
<gene>
    <name evidence="3" type="ORF">Ptr86124_010773</name>
    <name evidence="2" type="ORF">PtrM4_119720</name>
</gene>
<reference evidence="2" key="1">
    <citation type="journal article" date="2018" name="BMC Genomics">
        <title>Comparative genomics of the wheat fungal pathogen Pyrenophora tritici-repentis reveals chromosomal variations and genome plasticity.</title>
        <authorList>
            <person name="Moolhuijzen P."/>
            <person name="See P.T."/>
            <person name="Hane J.K."/>
            <person name="Shi G."/>
            <person name="Liu Z."/>
            <person name="Oliver R.P."/>
            <person name="Moffat C.S."/>
        </authorList>
    </citation>
    <scope>NUCLEOTIDE SEQUENCE [LARGE SCALE GENOMIC DNA]</scope>
    <source>
        <strain evidence="2">M4</strain>
    </source>
</reference>
<evidence type="ECO:0000256" key="1">
    <source>
        <dbReference type="SAM" id="MobiDB-lite"/>
    </source>
</evidence>
<dbReference type="Proteomes" id="UP000245464">
    <property type="component" value="Chromosome 6"/>
</dbReference>
<name>A0A2W1CSQ8_9PLEO</name>
<dbReference type="Proteomes" id="UP000249757">
    <property type="component" value="Unassembled WGS sequence"/>
</dbReference>
<organism evidence="2 4">
    <name type="scientific">Pyrenophora tritici-repentis</name>
    <dbReference type="NCBI Taxonomy" id="45151"/>
    <lineage>
        <taxon>Eukaryota</taxon>
        <taxon>Fungi</taxon>
        <taxon>Dikarya</taxon>
        <taxon>Ascomycota</taxon>
        <taxon>Pezizomycotina</taxon>
        <taxon>Dothideomycetes</taxon>
        <taxon>Pleosporomycetidae</taxon>
        <taxon>Pleosporales</taxon>
        <taxon>Pleosporineae</taxon>
        <taxon>Pleosporaceae</taxon>
        <taxon>Pyrenophora</taxon>
    </lineage>
</organism>
<feature type="compositionally biased region" description="Polar residues" evidence="1">
    <location>
        <begin position="43"/>
        <end position="55"/>
    </location>
</feature>
<evidence type="ECO:0000313" key="3">
    <source>
        <dbReference type="EMBL" id="KAI1510327.1"/>
    </source>
</evidence>
<evidence type="ECO:0000313" key="4">
    <source>
        <dbReference type="Proteomes" id="UP000245464"/>
    </source>
</evidence>
<dbReference type="AlphaFoldDB" id="A0A2W1CSQ8"/>
<feature type="compositionally biased region" description="Polar residues" evidence="1">
    <location>
        <begin position="25"/>
        <end position="35"/>
    </location>
</feature>
<reference evidence="3" key="2">
    <citation type="submission" date="2021-05" db="EMBL/GenBank/DDBJ databases">
        <authorList>
            <person name="Moolhuijzen P.M."/>
            <person name="Moffat C.S."/>
        </authorList>
    </citation>
    <scope>NUCLEOTIDE SEQUENCE</scope>
    <source>
        <strain evidence="3">86-124</strain>
    </source>
</reference>
<proteinExistence type="predicted"/>
<dbReference type="EMBL" id="NQIK02000006">
    <property type="protein sequence ID" value="KAF7569557.1"/>
    <property type="molecule type" value="Genomic_DNA"/>
</dbReference>
<reference evidence="5" key="4">
    <citation type="journal article" date="2022" name="Microb. Genom.">
        <title>A global pangenome for the wheat fungal pathogen Pyrenophora tritici-repentis and prediction of effector protein structural homology.</title>
        <authorList>
            <person name="Moolhuijzen P.M."/>
            <person name="See P.T."/>
            <person name="Shi G."/>
            <person name="Powell H.R."/>
            <person name="Cockram J."/>
            <person name="Jorgensen L.N."/>
            <person name="Benslimane H."/>
            <person name="Strelkov S.E."/>
            <person name="Turner J."/>
            <person name="Liu Z."/>
            <person name="Moffat C.S."/>
        </authorList>
    </citation>
    <scope>NUCLEOTIDE SEQUENCE [LARGE SCALE GENOMIC DNA]</scope>
</reference>
<evidence type="ECO:0000313" key="2">
    <source>
        <dbReference type="EMBL" id="KAF7569557.1"/>
    </source>
</evidence>